<evidence type="ECO:0000256" key="11">
    <source>
        <dbReference type="ARBA" id="ARBA00044456"/>
    </source>
</evidence>
<dbReference type="Pfam" id="PF01435">
    <property type="entry name" value="Peptidase_M48"/>
    <property type="match status" value="1"/>
</dbReference>
<organism evidence="19 20">
    <name type="scientific">Mortierella isabellina</name>
    <name type="common">Filamentous fungus</name>
    <name type="synonym">Umbelopsis isabellina</name>
    <dbReference type="NCBI Taxonomy" id="91625"/>
    <lineage>
        <taxon>Eukaryota</taxon>
        <taxon>Fungi</taxon>
        <taxon>Fungi incertae sedis</taxon>
        <taxon>Mucoromycota</taxon>
        <taxon>Mucoromycotina</taxon>
        <taxon>Umbelopsidomycetes</taxon>
        <taxon>Umbelopsidales</taxon>
        <taxon>Umbelopsidaceae</taxon>
        <taxon>Umbelopsis</taxon>
    </lineage>
</organism>
<dbReference type="GO" id="GO:0004222">
    <property type="term" value="F:metalloendopeptidase activity"/>
    <property type="evidence" value="ECO:0007669"/>
    <property type="project" value="UniProtKB-UniRule"/>
</dbReference>
<dbReference type="InterPro" id="IPR032456">
    <property type="entry name" value="Peptidase_M48_N"/>
</dbReference>
<dbReference type="EC" id="3.4.24.84" evidence="15"/>
<dbReference type="Proteomes" id="UP000654370">
    <property type="component" value="Unassembled WGS sequence"/>
</dbReference>
<feature type="compositionally biased region" description="Basic and acidic residues" evidence="16">
    <location>
        <begin position="458"/>
        <end position="473"/>
    </location>
</feature>
<keyword evidence="3 15" id="KW-0812">Transmembrane</keyword>
<evidence type="ECO:0000256" key="6">
    <source>
        <dbReference type="ARBA" id="ARBA00022824"/>
    </source>
</evidence>
<keyword evidence="7 14" id="KW-0862">Zinc</keyword>
<evidence type="ECO:0000256" key="7">
    <source>
        <dbReference type="ARBA" id="ARBA00022833"/>
    </source>
</evidence>
<dbReference type="Pfam" id="PF16491">
    <property type="entry name" value="Peptidase_M48_N"/>
    <property type="match status" value="1"/>
</dbReference>
<comment type="subcellular location">
    <subcellularLocation>
        <location evidence="1 15">Endoplasmic reticulum membrane</location>
        <topology evidence="1 15">Multi-pass membrane protein</topology>
    </subcellularLocation>
</comment>
<evidence type="ECO:0000256" key="15">
    <source>
        <dbReference type="RuleBase" id="RU366005"/>
    </source>
</evidence>
<evidence type="ECO:0000256" key="4">
    <source>
        <dbReference type="ARBA" id="ARBA00022723"/>
    </source>
</evidence>
<evidence type="ECO:0000256" key="16">
    <source>
        <dbReference type="SAM" id="MobiDB-lite"/>
    </source>
</evidence>
<keyword evidence="10 15" id="KW-0472">Membrane</keyword>
<evidence type="ECO:0000313" key="19">
    <source>
        <dbReference type="EMBL" id="KAG2172255.1"/>
    </source>
</evidence>
<feature type="region of interest" description="Disordered" evidence="16">
    <location>
        <begin position="453"/>
        <end position="473"/>
    </location>
</feature>
<comment type="similarity">
    <text evidence="12 15">Belongs to the peptidase M48A family.</text>
</comment>
<dbReference type="GO" id="GO:0046872">
    <property type="term" value="F:metal ion binding"/>
    <property type="evidence" value="ECO:0007669"/>
    <property type="project" value="UniProtKB-UniRule"/>
</dbReference>
<evidence type="ECO:0000256" key="5">
    <source>
        <dbReference type="ARBA" id="ARBA00022801"/>
    </source>
</evidence>
<feature type="binding site" evidence="14">
    <location>
        <position position="321"/>
    </location>
    <ligand>
        <name>Zn(2+)</name>
        <dbReference type="ChEBI" id="CHEBI:29105"/>
        <note>catalytic</note>
    </ligand>
</feature>
<comment type="caution">
    <text evidence="19">The sequence shown here is derived from an EMBL/GenBank/DDBJ whole genome shotgun (WGS) entry which is preliminary data.</text>
</comment>
<name>A0A8H7PEL8_MORIS</name>
<protein>
    <recommendedName>
        <fullName evidence="15">CAAX prenyl protease</fullName>
        <ecNumber evidence="15">3.4.24.84</ecNumber>
    </recommendedName>
</protein>
<sequence>MSSIRDSLKAAVVQDRVNNLLLSSGITYKEYVLGFSFAVYGLETYLRQVLNWIDWEGVGVGWRQYRKYLETKRPNNLADIVSEEDFAKAQAYGADKSRFDFVATAYGQIQSVAMITYDWLPILWDFAGSVMYKYGGLGPEYEITQSLVFFAVYAVISTILSLPVSLYSTFVVEERHGFNKQSMSLFFTDLVKGHAIGAVIGMPLIAAFLWIIQSAGENFFFYIWVFMVVFQMVMITIYPTVIQPLFNKLTPLEDGELKTQIEDLASRISFPLKKLFVIDGSKRSSHSNAYFFGFGKNKRIVLFDTLLDHSTNEEVCAVLAHELGHWSMNHTLKILVVTQLHLLAIFWLFSLFISNTALYQSFGFSTQPTLIGFILFQYIYAPVEQFINFFMHVYSRKNEYEADAYALKLGYAESLRSSLIKLNVKNLGNFNPDPLYSAWNKSHPSLVERLDALGVKPTSEKPVKAESKSKKSD</sequence>
<evidence type="ECO:0000256" key="3">
    <source>
        <dbReference type="ARBA" id="ARBA00022692"/>
    </source>
</evidence>
<accession>A0A8H7PEL8</accession>
<evidence type="ECO:0000259" key="17">
    <source>
        <dbReference type="Pfam" id="PF01435"/>
    </source>
</evidence>
<keyword evidence="20" id="KW-1185">Reference proteome</keyword>
<dbReference type="CDD" id="cd07343">
    <property type="entry name" value="M48A_Zmpste24p_like"/>
    <property type="match status" value="1"/>
</dbReference>
<dbReference type="FunFam" id="3.30.2010.10:FF:000002">
    <property type="entry name" value="CAAX prenyl protease"/>
    <property type="match status" value="1"/>
</dbReference>
<comment type="function">
    <text evidence="15">Proteolytically removes the C-terminal three residues of farnesylated proteins.</text>
</comment>
<feature type="active site" evidence="13">
    <location>
        <position position="322"/>
    </location>
</feature>
<feature type="transmembrane region" description="Helical" evidence="15">
    <location>
        <begin position="147"/>
        <end position="172"/>
    </location>
</feature>
<evidence type="ECO:0000256" key="8">
    <source>
        <dbReference type="ARBA" id="ARBA00022989"/>
    </source>
</evidence>
<proteinExistence type="inferred from homology"/>
<feature type="active site" description="Proton donor" evidence="13">
    <location>
        <position position="403"/>
    </location>
</feature>
<dbReference type="OrthoDB" id="360839at2759"/>
<keyword evidence="9 15" id="KW-0482">Metalloprotease</keyword>
<dbReference type="GO" id="GO:0071586">
    <property type="term" value="P:CAAX-box protein processing"/>
    <property type="evidence" value="ECO:0007669"/>
    <property type="project" value="UniProtKB-UniRule"/>
</dbReference>
<feature type="domain" description="Peptidase M48" evidence="17">
    <location>
        <begin position="251"/>
        <end position="453"/>
    </location>
</feature>
<keyword evidence="2 15" id="KW-0645">Protease</keyword>
<feature type="domain" description="CAAX prenyl protease 1 N-terminal" evidence="18">
    <location>
        <begin position="64"/>
        <end position="248"/>
    </location>
</feature>
<evidence type="ECO:0000256" key="1">
    <source>
        <dbReference type="ARBA" id="ARBA00004477"/>
    </source>
</evidence>
<evidence type="ECO:0000256" key="2">
    <source>
        <dbReference type="ARBA" id="ARBA00022670"/>
    </source>
</evidence>
<comment type="cofactor">
    <cofactor evidence="14 15">
        <name>Zn(2+)</name>
        <dbReference type="ChEBI" id="CHEBI:29105"/>
    </cofactor>
    <text evidence="14 15">Binds 1 zinc ion per subunit.</text>
</comment>
<feature type="transmembrane region" description="Helical" evidence="15">
    <location>
        <begin position="193"/>
        <end position="213"/>
    </location>
</feature>
<dbReference type="AlphaFoldDB" id="A0A8H7PEL8"/>
<keyword evidence="8 15" id="KW-1133">Transmembrane helix</keyword>
<feature type="transmembrane region" description="Helical" evidence="15">
    <location>
        <begin position="359"/>
        <end position="381"/>
    </location>
</feature>
<keyword evidence="6 15" id="KW-0256">Endoplasmic reticulum</keyword>
<evidence type="ECO:0000256" key="9">
    <source>
        <dbReference type="ARBA" id="ARBA00023049"/>
    </source>
</evidence>
<evidence type="ECO:0000313" key="20">
    <source>
        <dbReference type="Proteomes" id="UP000654370"/>
    </source>
</evidence>
<evidence type="ECO:0000256" key="14">
    <source>
        <dbReference type="PIRSR" id="PIRSR627057-2"/>
    </source>
</evidence>
<dbReference type="GO" id="GO:0005789">
    <property type="term" value="C:endoplasmic reticulum membrane"/>
    <property type="evidence" value="ECO:0007669"/>
    <property type="project" value="UniProtKB-SubCell"/>
</dbReference>
<comment type="catalytic activity">
    <reaction evidence="11 15">
        <text>Hydrolyzes the peptide bond -P2-(S-farnesyl or geranylgeranyl)C-P1'-P2'-P3'-COOH where P1' and P2' are amino acids with aliphatic side chains and P3' is any C-terminal residue.</text>
        <dbReference type="EC" id="3.4.24.84"/>
    </reaction>
</comment>
<dbReference type="EMBL" id="JAEPQZ010000017">
    <property type="protein sequence ID" value="KAG2172255.1"/>
    <property type="molecule type" value="Genomic_DNA"/>
</dbReference>
<evidence type="ECO:0000259" key="18">
    <source>
        <dbReference type="Pfam" id="PF16491"/>
    </source>
</evidence>
<feature type="transmembrane region" description="Helical" evidence="15">
    <location>
        <begin position="334"/>
        <end position="353"/>
    </location>
</feature>
<evidence type="ECO:0000256" key="10">
    <source>
        <dbReference type="ARBA" id="ARBA00023136"/>
    </source>
</evidence>
<feature type="binding site" evidence="14">
    <location>
        <position position="399"/>
    </location>
    <ligand>
        <name>Zn(2+)</name>
        <dbReference type="ChEBI" id="CHEBI:29105"/>
        <note>catalytic</note>
    </ligand>
</feature>
<reference evidence="19" key="1">
    <citation type="submission" date="2020-12" db="EMBL/GenBank/DDBJ databases">
        <title>Metabolic potential, ecology and presence of endohyphal bacteria is reflected in genomic diversity of Mucoromycotina.</title>
        <authorList>
            <person name="Muszewska A."/>
            <person name="Okrasinska A."/>
            <person name="Steczkiewicz K."/>
            <person name="Drgas O."/>
            <person name="Orlowska M."/>
            <person name="Perlinska-Lenart U."/>
            <person name="Aleksandrzak-Piekarczyk T."/>
            <person name="Szatraj K."/>
            <person name="Zielenkiewicz U."/>
            <person name="Pilsyk S."/>
            <person name="Malc E."/>
            <person name="Mieczkowski P."/>
            <person name="Kruszewska J.S."/>
            <person name="Biernat P."/>
            <person name="Pawlowska J."/>
        </authorList>
    </citation>
    <scope>NUCLEOTIDE SEQUENCE</scope>
    <source>
        <strain evidence="19">WA0000067209</strain>
    </source>
</reference>
<keyword evidence="5 15" id="KW-0378">Hydrolase</keyword>
<gene>
    <name evidence="19" type="ORF">INT43_004796</name>
</gene>
<dbReference type="PANTHER" id="PTHR10120">
    <property type="entry name" value="CAAX PRENYL PROTEASE 1"/>
    <property type="match status" value="1"/>
</dbReference>
<evidence type="ECO:0000256" key="13">
    <source>
        <dbReference type="PIRSR" id="PIRSR627057-1"/>
    </source>
</evidence>
<feature type="binding site" evidence="14">
    <location>
        <position position="325"/>
    </location>
    <ligand>
        <name>Zn(2+)</name>
        <dbReference type="ChEBI" id="CHEBI:29105"/>
        <note>catalytic</note>
    </ligand>
</feature>
<dbReference type="InterPro" id="IPR027057">
    <property type="entry name" value="CAXX_Prtase_1"/>
</dbReference>
<dbReference type="Gene3D" id="3.30.2010.10">
    <property type="entry name" value="Metalloproteases ('zincins'), catalytic domain"/>
    <property type="match status" value="1"/>
</dbReference>
<evidence type="ECO:0000256" key="12">
    <source>
        <dbReference type="ARBA" id="ARBA00060927"/>
    </source>
</evidence>
<dbReference type="InterPro" id="IPR001915">
    <property type="entry name" value="Peptidase_M48"/>
</dbReference>
<feature type="transmembrane region" description="Helical" evidence="15">
    <location>
        <begin position="219"/>
        <end position="238"/>
    </location>
</feature>
<keyword evidence="4 14" id="KW-0479">Metal-binding</keyword>